<comment type="catalytic activity">
    <reaction evidence="9">
        <text>N-terminal S-1,2-diacyl-sn-glyceryl-L-cysteinyl-[lipoprotein] + a glycerophospholipid = N-acyl-S-1,2-diacyl-sn-glyceryl-L-cysteinyl-[lipoprotein] + a 2-acyl-sn-glycero-3-phospholipid + H(+)</text>
        <dbReference type="Rhea" id="RHEA:48228"/>
        <dbReference type="Rhea" id="RHEA-COMP:14681"/>
        <dbReference type="Rhea" id="RHEA-COMP:14684"/>
        <dbReference type="ChEBI" id="CHEBI:15378"/>
        <dbReference type="ChEBI" id="CHEBI:136912"/>
        <dbReference type="ChEBI" id="CHEBI:140656"/>
        <dbReference type="ChEBI" id="CHEBI:140657"/>
        <dbReference type="ChEBI" id="CHEBI:140660"/>
        <dbReference type="EC" id="2.3.1.269"/>
    </reaction>
</comment>
<dbReference type="InterPro" id="IPR036526">
    <property type="entry name" value="C-N_Hydrolase_sf"/>
</dbReference>
<accession>A0A4S2HA95</accession>
<dbReference type="Proteomes" id="UP000305451">
    <property type="component" value="Unassembled WGS sequence"/>
</dbReference>
<feature type="transmembrane region" description="Helical" evidence="9">
    <location>
        <begin position="506"/>
        <end position="524"/>
    </location>
</feature>
<dbReference type="EMBL" id="SRXV01000003">
    <property type="protein sequence ID" value="TGY92518.1"/>
    <property type="molecule type" value="Genomic_DNA"/>
</dbReference>
<dbReference type="PROSITE" id="PS50263">
    <property type="entry name" value="CN_HYDROLASE"/>
    <property type="match status" value="1"/>
</dbReference>
<organism evidence="11 12">
    <name type="scientific">Marinicauda pacifica</name>
    <dbReference type="NCBI Taxonomy" id="1133559"/>
    <lineage>
        <taxon>Bacteria</taxon>
        <taxon>Pseudomonadati</taxon>
        <taxon>Pseudomonadota</taxon>
        <taxon>Alphaproteobacteria</taxon>
        <taxon>Maricaulales</taxon>
        <taxon>Maricaulaceae</taxon>
        <taxon>Marinicauda</taxon>
    </lineage>
</organism>
<feature type="transmembrane region" description="Helical" evidence="9">
    <location>
        <begin position="73"/>
        <end position="91"/>
    </location>
</feature>
<keyword evidence="12" id="KW-1185">Reference proteome</keyword>
<dbReference type="GO" id="GO:0005886">
    <property type="term" value="C:plasma membrane"/>
    <property type="evidence" value="ECO:0007669"/>
    <property type="project" value="UniProtKB-SubCell"/>
</dbReference>
<evidence type="ECO:0000313" key="12">
    <source>
        <dbReference type="Proteomes" id="UP000305451"/>
    </source>
</evidence>
<comment type="pathway">
    <text evidence="9">Protein modification; lipoprotein biosynthesis (N-acyl transfer).</text>
</comment>
<keyword evidence="4 9" id="KW-0808">Transferase</keyword>
<dbReference type="InterPro" id="IPR045378">
    <property type="entry name" value="LNT_N"/>
</dbReference>
<keyword evidence="11" id="KW-0449">Lipoprotein</keyword>
<dbReference type="PANTHER" id="PTHR38686">
    <property type="entry name" value="APOLIPOPROTEIN N-ACYLTRANSFERASE"/>
    <property type="match status" value="1"/>
</dbReference>
<dbReference type="SUPFAM" id="SSF56317">
    <property type="entry name" value="Carbon-nitrogen hydrolase"/>
    <property type="match status" value="1"/>
</dbReference>
<feature type="transmembrane region" description="Helical" evidence="9">
    <location>
        <begin position="210"/>
        <end position="229"/>
    </location>
</feature>
<dbReference type="UniPathway" id="UPA00666"/>
<comment type="function">
    <text evidence="9">Catalyzes the phospholipid dependent N-acylation of the N-terminal cysteine of apolipoprotein, the last step in lipoprotein maturation.</text>
</comment>
<dbReference type="GO" id="GO:0016410">
    <property type="term" value="F:N-acyltransferase activity"/>
    <property type="evidence" value="ECO:0007669"/>
    <property type="project" value="UniProtKB-UniRule"/>
</dbReference>
<gene>
    <name evidence="9 11" type="primary">lnt</name>
    <name evidence="11" type="ORF">E5162_12865</name>
</gene>
<dbReference type="InterPro" id="IPR004563">
    <property type="entry name" value="Apolipo_AcylTrfase"/>
</dbReference>
<dbReference type="PANTHER" id="PTHR38686:SF1">
    <property type="entry name" value="APOLIPOPROTEIN N-ACYLTRANSFERASE"/>
    <property type="match status" value="1"/>
</dbReference>
<dbReference type="RefSeq" id="WP_158291304.1">
    <property type="nucleotide sequence ID" value="NZ_BMEI01000003.1"/>
</dbReference>
<dbReference type="GO" id="GO:0042158">
    <property type="term" value="P:lipoprotein biosynthetic process"/>
    <property type="evidence" value="ECO:0007669"/>
    <property type="project" value="UniProtKB-UniRule"/>
</dbReference>
<dbReference type="NCBIfam" id="TIGR00546">
    <property type="entry name" value="lnt"/>
    <property type="match status" value="1"/>
</dbReference>
<feature type="transmembrane region" description="Helical" evidence="9">
    <location>
        <begin position="177"/>
        <end position="198"/>
    </location>
</feature>
<keyword evidence="3 9" id="KW-1003">Cell membrane</keyword>
<reference evidence="11 12" key="1">
    <citation type="journal article" date="2013" name="Int. J. Syst. Evol. Microbiol.">
        <title>Marinicauda pacifica gen. nov., sp. nov., a prosthecate alphaproteobacterium of the family Hyphomonadaceae isolated from deep seawater.</title>
        <authorList>
            <person name="Zhang X.Y."/>
            <person name="Li G.W."/>
            <person name="Wang C.S."/>
            <person name="Zhang Y.J."/>
            <person name="Xu X.W."/>
            <person name="Li H."/>
            <person name="Liu A."/>
            <person name="Liu C."/>
            <person name="Xie B.B."/>
            <person name="Qin Q.L."/>
            <person name="Xu Z."/>
            <person name="Chen X.L."/>
            <person name="Zhou B.C."/>
            <person name="Zhang Y.Z."/>
        </authorList>
    </citation>
    <scope>NUCLEOTIDE SEQUENCE [LARGE SCALE GENOMIC DNA]</scope>
    <source>
        <strain evidence="11 12">P-1 km-3</strain>
    </source>
</reference>
<dbReference type="CDD" id="cd07571">
    <property type="entry name" value="ALP_N-acyl_transferase"/>
    <property type="match status" value="1"/>
</dbReference>
<evidence type="ECO:0000256" key="3">
    <source>
        <dbReference type="ARBA" id="ARBA00022475"/>
    </source>
</evidence>
<dbReference type="Gene3D" id="3.60.110.10">
    <property type="entry name" value="Carbon-nitrogen hydrolase"/>
    <property type="match status" value="1"/>
</dbReference>
<evidence type="ECO:0000256" key="9">
    <source>
        <dbReference type="HAMAP-Rule" id="MF_01148"/>
    </source>
</evidence>
<feature type="transmembrane region" description="Helical" evidence="9">
    <location>
        <begin position="45"/>
        <end position="61"/>
    </location>
</feature>
<evidence type="ECO:0000256" key="7">
    <source>
        <dbReference type="ARBA" id="ARBA00023136"/>
    </source>
</evidence>
<keyword evidence="7 9" id="KW-0472">Membrane</keyword>
<sequence>MVSPAQAWRRGRARLRTLDCRASGALLFLAGAVSSLAFAPFHIQPVYLAGLCLLIFMLDDARTKARPVRSGLYRGWMFAAGLFLASVYWVANAFIERGEPYAYFFWVPLILMPAGLALFWALASAAYVRLSRRGPVRVVLFAALLTLAEYLRAHILSGFPWNIPGQVWIAGEPISQTASVIGINGLSALTLLTLSSPAALSGSGRTPVRFLVPAAAVIALAGLFAFGAIRLSATDIEETGAELRIVKLGLAQSERDYEARAAILDEYLALSASPGLEHMSAVVWPEGAVPGLILREPELVSRIGETLGPVPLILGTARVETGARPYLYYNSLAVLDWVSGEPRLSAVYDKARLVPFGEGNPIRNLTEILGFTSLSTNSPFYTPGEGASVLEVNGLPPFLPLICYEVIFPGFIRGAQSEAAWLLNISNDSWYGQASGPYQHFNIARYRSIETGLPMVRSASAGVSGLVDPLGRGTQLTGLQSSQALDIRLLAAIAKPFYATHGDSPWVIAFIVMLLLIHAPRIYARLG</sequence>
<dbReference type="EC" id="2.3.1.269" evidence="9"/>
<evidence type="ECO:0000256" key="4">
    <source>
        <dbReference type="ARBA" id="ARBA00022679"/>
    </source>
</evidence>
<evidence type="ECO:0000256" key="6">
    <source>
        <dbReference type="ARBA" id="ARBA00022989"/>
    </source>
</evidence>
<keyword evidence="8 9" id="KW-0012">Acyltransferase</keyword>
<evidence type="ECO:0000259" key="10">
    <source>
        <dbReference type="PROSITE" id="PS50263"/>
    </source>
</evidence>
<protein>
    <recommendedName>
        <fullName evidence="9">Apolipoprotein N-acyltransferase</fullName>
        <shortName evidence="9">ALP N-acyltransferase</shortName>
        <ecNumber evidence="9">2.3.1.269</ecNumber>
    </recommendedName>
</protein>
<keyword evidence="5 9" id="KW-0812">Transmembrane</keyword>
<keyword evidence="6 9" id="KW-1133">Transmembrane helix</keyword>
<dbReference type="Pfam" id="PF00795">
    <property type="entry name" value="CN_hydrolase"/>
    <property type="match status" value="1"/>
</dbReference>
<comment type="subcellular location">
    <subcellularLocation>
        <location evidence="1 9">Cell membrane</location>
        <topology evidence="1 9">Multi-pass membrane protein</topology>
    </subcellularLocation>
</comment>
<dbReference type="HAMAP" id="MF_01148">
    <property type="entry name" value="Lnt"/>
    <property type="match status" value="1"/>
</dbReference>
<feature type="transmembrane region" description="Helical" evidence="9">
    <location>
        <begin position="103"/>
        <end position="126"/>
    </location>
</feature>
<name>A0A4S2HA95_9PROT</name>
<evidence type="ECO:0000313" key="11">
    <source>
        <dbReference type="EMBL" id="TGY92518.1"/>
    </source>
</evidence>
<evidence type="ECO:0000256" key="1">
    <source>
        <dbReference type="ARBA" id="ARBA00004651"/>
    </source>
</evidence>
<evidence type="ECO:0000256" key="8">
    <source>
        <dbReference type="ARBA" id="ARBA00023315"/>
    </source>
</evidence>
<comment type="similarity">
    <text evidence="2 9">Belongs to the CN hydrolase family. Apolipoprotein N-acyltransferase subfamily.</text>
</comment>
<feature type="transmembrane region" description="Helical" evidence="9">
    <location>
        <begin position="138"/>
        <end position="157"/>
    </location>
</feature>
<dbReference type="InterPro" id="IPR003010">
    <property type="entry name" value="C-N_Hydrolase"/>
</dbReference>
<feature type="domain" description="CN hydrolase" evidence="10">
    <location>
        <begin position="246"/>
        <end position="495"/>
    </location>
</feature>
<evidence type="ECO:0000256" key="2">
    <source>
        <dbReference type="ARBA" id="ARBA00010065"/>
    </source>
</evidence>
<dbReference type="Pfam" id="PF20154">
    <property type="entry name" value="LNT_N"/>
    <property type="match status" value="1"/>
</dbReference>
<comment type="caution">
    <text evidence="11">The sequence shown here is derived from an EMBL/GenBank/DDBJ whole genome shotgun (WGS) entry which is preliminary data.</text>
</comment>
<dbReference type="AlphaFoldDB" id="A0A4S2HA95"/>
<dbReference type="OrthoDB" id="9804277at2"/>
<proteinExistence type="inferred from homology"/>
<evidence type="ECO:0000256" key="5">
    <source>
        <dbReference type="ARBA" id="ARBA00022692"/>
    </source>
</evidence>